<reference evidence="4" key="2">
    <citation type="journal article" date="2017" name="Sci. Adv.">
        <title>A tail of two voltages: Proteomic comparison of the three electric organs of the electric eel.</title>
        <authorList>
            <person name="Traeger L.L."/>
            <person name="Sabat G."/>
            <person name="Barrett-Wilt G.A."/>
            <person name="Wells G.B."/>
            <person name="Sussman M.R."/>
        </authorList>
    </citation>
    <scope>NUCLEOTIDE SEQUENCE [LARGE SCALE GENOMIC DNA]</scope>
</reference>
<dbReference type="InterPro" id="IPR004827">
    <property type="entry name" value="bZIP"/>
</dbReference>
<organism evidence="3 4">
    <name type="scientific">Electrophorus electricus</name>
    <name type="common">Electric eel</name>
    <name type="synonym">Gymnotus electricus</name>
    <dbReference type="NCBI Taxonomy" id="8005"/>
    <lineage>
        <taxon>Eukaryota</taxon>
        <taxon>Metazoa</taxon>
        <taxon>Chordata</taxon>
        <taxon>Craniata</taxon>
        <taxon>Vertebrata</taxon>
        <taxon>Euteleostomi</taxon>
        <taxon>Actinopterygii</taxon>
        <taxon>Neopterygii</taxon>
        <taxon>Teleostei</taxon>
        <taxon>Ostariophysi</taxon>
        <taxon>Gymnotiformes</taxon>
        <taxon>Gymnotoidei</taxon>
        <taxon>Gymnotidae</taxon>
        <taxon>Electrophorus</taxon>
    </lineage>
</organism>
<evidence type="ECO:0000256" key="1">
    <source>
        <dbReference type="SAM" id="MobiDB-lite"/>
    </source>
</evidence>
<dbReference type="GeneTree" id="ENSGT01030000234924"/>
<dbReference type="SMART" id="SM00338">
    <property type="entry name" value="BRLZ"/>
    <property type="match status" value="1"/>
</dbReference>
<feature type="domain" description="BZIP" evidence="2">
    <location>
        <begin position="11"/>
        <end position="69"/>
    </location>
</feature>
<reference evidence="4" key="1">
    <citation type="journal article" date="2014" name="Science">
        <title>Nonhuman genetics. Genomic basis for the convergent evolution of electric organs.</title>
        <authorList>
            <person name="Gallant J.R."/>
            <person name="Traeger L.L."/>
            <person name="Volkening J.D."/>
            <person name="Moffett H."/>
            <person name="Chen P.H."/>
            <person name="Novina C.D."/>
            <person name="Phillips G.N.Jr."/>
            <person name="Anand R."/>
            <person name="Wells G.B."/>
            <person name="Pinch M."/>
            <person name="Guth R."/>
            <person name="Unguez G.A."/>
            <person name="Albert J.S."/>
            <person name="Zakon H.H."/>
            <person name="Samanta M.P."/>
            <person name="Sussman M.R."/>
        </authorList>
    </citation>
    <scope>NUCLEOTIDE SEQUENCE [LARGE SCALE GENOMIC DNA]</scope>
</reference>
<dbReference type="Proteomes" id="UP000314983">
    <property type="component" value="Chromosome 19"/>
</dbReference>
<dbReference type="PANTHER" id="PTHR23351:SF51">
    <property type="entry name" value="BASIC LEUCINE ZIPPER TRANSCRIPTIONAL FACTOR ATF-LIKE"/>
    <property type="match status" value="1"/>
</dbReference>
<protein>
    <recommendedName>
        <fullName evidence="2">BZIP domain-containing protein</fullName>
    </recommendedName>
</protein>
<dbReference type="Pfam" id="PF00170">
    <property type="entry name" value="bZIP_1"/>
    <property type="match status" value="1"/>
</dbReference>
<feature type="region of interest" description="Disordered" evidence="1">
    <location>
        <begin position="1"/>
        <end position="32"/>
    </location>
</feature>
<reference evidence="3" key="4">
    <citation type="submission" date="2025-08" db="UniProtKB">
        <authorList>
            <consortium name="Ensembl"/>
        </authorList>
    </citation>
    <scope>IDENTIFICATION</scope>
</reference>
<dbReference type="GO" id="GO:0000981">
    <property type="term" value="F:DNA-binding transcription factor activity, RNA polymerase II-specific"/>
    <property type="evidence" value="ECO:0007669"/>
    <property type="project" value="TreeGrafter"/>
</dbReference>
<evidence type="ECO:0000313" key="3">
    <source>
        <dbReference type="Ensembl" id="ENSEEEP00000049629.2"/>
    </source>
</evidence>
<dbReference type="PROSITE" id="PS50217">
    <property type="entry name" value="BZIP"/>
    <property type="match status" value="1"/>
</dbReference>
<accession>A0A4W4HHM7</accession>
<evidence type="ECO:0000259" key="2">
    <source>
        <dbReference type="PROSITE" id="PS50217"/>
    </source>
</evidence>
<dbReference type="GO" id="GO:0000978">
    <property type="term" value="F:RNA polymerase II cis-regulatory region sequence-specific DNA binding"/>
    <property type="evidence" value="ECO:0007669"/>
    <property type="project" value="TreeGrafter"/>
</dbReference>
<sequence length="136" mass="15838">EPHDSKVRICERRQRNRDAARKSRKKQTERADQLHEEFQALEQSNTAYQKEIAELKKELQHYTILLQDHEAQCTLPSVPSTAATPCTSTSDFMQTFIPNHNPEPPFTLMSTQDQIAQFSLSEFLDRAEWHLDLIDI</sequence>
<dbReference type="OMA" id="KEHEPHC"/>
<dbReference type="AlphaFoldDB" id="A0A4W4HHM7"/>
<dbReference type="GO" id="GO:0005634">
    <property type="term" value="C:nucleus"/>
    <property type="evidence" value="ECO:0007669"/>
    <property type="project" value="TreeGrafter"/>
</dbReference>
<dbReference type="Gene3D" id="1.20.5.170">
    <property type="match status" value="1"/>
</dbReference>
<evidence type="ECO:0000313" key="4">
    <source>
        <dbReference type="Proteomes" id="UP000314983"/>
    </source>
</evidence>
<proteinExistence type="predicted"/>
<dbReference type="PANTHER" id="PTHR23351">
    <property type="entry name" value="FOS TRANSCRIPTION FACTOR-RELATED"/>
    <property type="match status" value="1"/>
</dbReference>
<name>A0A4W4HHM7_ELEEL</name>
<reference evidence="3" key="5">
    <citation type="submission" date="2025-09" db="UniProtKB">
        <authorList>
            <consortium name="Ensembl"/>
        </authorList>
    </citation>
    <scope>IDENTIFICATION</scope>
</reference>
<dbReference type="PRINTS" id="PR00042">
    <property type="entry name" value="LEUZIPPRFOS"/>
</dbReference>
<dbReference type="PROSITE" id="PS00036">
    <property type="entry name" value="BZIP_BASIC"/>
    <property type="match status" value="1"/>
</dbReference>
<reference evidence="3" key="3">
    <citation type="submission" date="2020-05" db="EMBL/GenBank/DDBJ databases">
        <title>Electrophorus electricus (electric eel) genome, fEleEle1, primary haplotype.</title>
        <authorList>
            <person name="Myers G."/>
            <person name="Meyer A."/>
            <person name="Fedrigo O."/>
            <person name="Formenti G."/>
            <person name="Rhie A."/>
            <person name="Tracey A."/>
            <person name="Sims Y."/>
            <person name="Jarvis E.D."/>
        </authorList>
    </citation>
    <scope>NUCLEOTIDE SEQUENCE [LARGE SCALE GENOMIC DNA]</scope>
</reference>
<dbReference type="STRING" id="8005.ENSEEEP00000049629"/>
<dbReference type="Ensembl" id="ENSEEET00000050168.2">
    <property type="protein sequence ID" value="ENSEEEP00000049629.2"/>
    <property type="gene ID" value="ENSEEEG00000023336.2"/>
</dbReference>
<keyword evidence="4" id="KW-1185">Reference proteome</keyword>
<dbReference type="SUPFAM" id="SSF57959">
    <property type="entry name" value="Leucine zipper domain"/>
    <property type="match status" value="1"/>
</dbReference>
<dbReference type="InterPro" id="IPR000837">
    <property type="entry name" value="AP-1"/>
</dbReference>
<dbReference type="InterPro" id="IPR046347">
    <property type="entry name" value="bZIP_sf"/>
</dbReference>